<feature type="transmembrane region" description="Helical" evidence="1">
    <location>
        <begin position="94"/>
        <end position="119"/>
    </location>
</feature>
<gene>
    <name evidence="2" type="ORF">ACFPM4_14360</name>
</gene>
<sequence>MKVRKFFTVGSIVFILSFLLLFFGVKVMLDQDVTGQNILAYAILSIIFGGISGAAYILRMKATFFIFLAGLIIGFTMMYTQFSKDMDGWGDLTGLMSLFFAAGIGLIAGVVVQGILHLVRKK</sequence>
<organism evidence="2 3">
    <name type="scientific">Lederbergia graminis</name>
    <dbReference type="NCBI Taxonomy" id="735518"/>
    <lineage>
        <taxon>Bacteria</taxon>
        <taxon>Bacillati</taxon>
        <taxon>Bacillota</taxon>
        <taxon>Bacilli</taxon>
        <taxon>Bacillales</taxon>
        <taxon>Bacillaceae</taxon>
        <taxon>Lederbergia</taxon>
    </lineage>
</organism>
<evidence type="ECO:0000313" key="2">
    <source>
        <dbReference type="EMBL" id="MFC5465912.1"/>
    </source>
</evidence>
<evidence type="ECO:0008006" key="4">
    <source>
        <dbReference type="Google" id="ProtNLM"/>
    </source>
</evidence>
<evidence type="ECO:0000256" key="1">
    <source>
        <dbReference type="SAM" id="Phobius"/>
    </source>
</evidence>
<dbReference type="Proteomes" id="UP001596147">
    <property type="component" value="Unassembled WGS sequence"/>
</dbReference>
<keyword evidence="3" id="KW-1185">Reference proteome</keyword>
<comment type="caution">
    <text evidence="2">The sequence shown here is derived from an EMBL/GenBank/DDBJ whole genome shotgun (WGS) entry which is preliminary data.</text>
</comment>
<keyword evidence="1" id="KW-0472">Membrane</keyword>
<dbReference type="EMBL" id="JBHSMC010000020">
    <property type="protein sequence ID" value="MFC5465912.1"/>
    <property type="molecule type" value="Genomic_DNA"/>
</dbReference>
<accession>A0ABW0LLK5</accession>
<keyword evidence="1" id="KW-1133">Transmembrane helix</keyword>
<proteinExistence type="predicted"/>
<dbReference type="RefSeq" id="WP_382353037.1">
    <property type="nucleotide sequence ID" value="NZ_JBHSMC010000020.1"/>
</dbReference>
<feature type="transmembrane region" description="Helical" evidence="1">
    <location>
        <begin position="64"/>
        <end position="82"/>
    </location>
</feature>
<feature type="transmembrane region" description="Helical" evidence="1">
    <location>
        <begin position="7"/>
        <end position="26"/>
    </location>
</feature>
<feature type="transmembrane region" description="Helical" evidence="1">
    <location>
        <begin position="38"/>
        <end position="57"/>
    </location>
</feature>
<reference evidence="3" key="1">
    <citation type="journal article" date="2019" name="Int. J. Syst. Evol. Microbiol.">
        <title>The Global Catalogue of Microorganisms (GCM) 10K type strain sequencing project: providing services to taxonomists for standard genome sequencing and annotation.</title>
        <authorList>
            <consortium name="The Broad Institute Genomics Platform"/>
            <consortium name="The Broad Institute Genome Sequencing Center for Infectious Disease"/>
            <person name="Wu L."/>
            <person name="Ma J."/>
        </authorList>
    </citation>
    <scope>NUCLEOTIDE SEQUENCE [LARGE SCALE GENOMIC DNA]</scope>
    <source>
        <strain evidence="3">CGMCC 1.12237</strain>
    </source>
</reference>
<protein>
    <recommendedName>
        <fullName evidence="4">TIGR04086 family membrane protein</fullName>
    </recommendedName>
</protein>
<keyword evidence="1" id="KW-0812">Transmembrane</keyword>
<name>A0ABW0LLK5_9BACI</name>
<evidence type="ECO:0000313" key="3">
    <source>
        <dbReference type="Proteomes" id="UP001596147"/>
    </source>
</evidence>